<evidence type="ECO:0000313" key="13">
    <source>
        <dbReference type="Proteomes" id="UP000199423"/>
    </source>
</evidence>
<name>A0A1I7NQV0_9HYPH</name>
<keyword evidence="6 10" id="KW-0812">Transmembrane</keyword>
<gene>
    <name evidence="12" type="ORF">SAMN04488557_2927</name>
</gene>
<keyword evidence="3" id="KW-0813">Transport</keyword>
<evidence type="ECO:0000256" key="4">
    <source>
        <dbReference type="ARBA" id="ARBA00022475"/>
    </source>
</evidence>
<protein>
    <submittedName>
        <fullName evidence="12">General secretion pathway protein K</fullName>
    </submittedName>
</protein>
<dbReference type="InterPro" id="IPR038072">
    <property type="entry name" value="GspK_central_sf"/>
</dbReference>
<dbReference type="Proteomes" id="UP000199423">
    <property type="component" value="Unassembled WGS sequence"/>
</dbReference>
<evidence type="ECO:0000256" key="5">
    <source>
        <dbReference type="ARBA" id="ARBA00022519"/>
    </source>
</evidence>
<reference evidence="13" key="1">
    <citation type="submission" date="2016-10" db="EMBL/GenBank/DDBJ databases">
        <authorList>
            <person name="Varghese N."/>
            <person name="Submissions S."/>
        </authorList>
    </citation>
    <scope>NUCLEOTIDE SEQUENCE [LARGE SCALE GENOMIC DNA]</scope>
    <source>
        <strain evidence="13">DSM 1565</strain>
    </source>
</reference>
<evidence type="ECO:0000256" key="10">
    <source>
        <dbReference type="SAM" id="Phobius"/>
    </source>
</evidence>
<feature type="transmembrane region" description="Helical" evidence="10">
    <location>
        <begin position="15"/>
        <end position="35"/>
    </location>
</feature>
<keyword evidence="13" id="KW-1185">Reference proteome</keyword>
<sequence length="310" mass="33484">MGSTQMRPDRHDEGGFILVVVLAMCILLGLVAAVFSRAVQSYLREASGIAHSAQAEFAADAGVNIAALELATERDTGRTRRFPIDGAEWACHTDEGAELVIAVQEAGGKINLNLADDQLLSALFIGLGATPVAATLYADRIIDFRDRDDDRRINGAERDEYLAAGGTWGPKNTAFDSREELHQVLGLDPKMIEAIWPYVTLYSGTAGLDPETTSARLADIVTRGYGQLPHADVSSLAQGRLPSEFIVASGRHFFEITVAARLDGGATFVREAGFEIPTGKGAMPVFKIWNRARGTSQQRQWPSIVGLPRC</sequence>
<feature type="domain" description="T2SS protein K first SAM-like" evidence="11">
    <location>
        <begin position="115"/>
        <end position="202"/>
    </location>
</feature>
<keyword evidence="9 10" id="KW-0472">Membrane</keyword>
<dbReference type="SUPFAM" id="SSF158544">
    <property type="entry name" value="GspK insert domain-like"/>
    <property type="match status" value="1"/>
</dbReference>
<dbReference type="STRING" id="51670.SAMN04488557_2927"/>
<dbReference type="Pfam" id="PF21687">
    <property type="entry name" value="T2SSK_1st"/>
    <property type="match status" value="1"/>
</dbReference>
<proteinExistence type="inferred from homology"/>
<dbReference type="Gene3D" id="1.10.40.60">
    <property type="entry name" value="EpsJ-like"/>
    <property type="match status" value="1"/>
</dbReference>
<evidence type="ECO:0000256" key="6">
    <source>
        <dbReference type="ARBA" id="ARBA00022692"/>
    </source>
</evidence>
<evidence type="ECO:0000256" key="1">
    <source>
        <dbReference type="ARBA" id="ARBA00004533"/>
    </source>
</evidence>
<dbReference type="RefSeq" id="WP_092868468.1">
    <property type="nucleotide sequence ID" value="NZ_FPCH01000003.1"/>
</dbReference>
<accession>A0A1I7NQV0</accession>
<dbReference type="PANTHER" id="PTHR38831:SF1">
    <property type="entry name" value="TYPE II SECRETION SYSTEM PROTEIN K-RELATED"/>
    <property type="match status" value="1"/>
</dbReference>
<comment type="similarity">
    <text evidence="2">Belongs to the GSP K family.</text>
</comment>
<dbReference type="PANTHER" id="PTHR38831">
    <property type="entry name" value="TYPE II SECRETION SYSTEM PROTEIN K"/>
    <property type="match status" value="1"/>
</dbReference>
<dbReference type="GO" id="GO:0005886">
    <property type="term" value="C:plasma membrane"/>
    <property type="evidence" value="ECO:0007669"/>
    <property type="project" value="UniProtKB-SubCell"/>
</dbReference>
<dbReference type="GO" id="GO:0009306">
    <property type="term" value="P:protein secretion"/>
    <property type="evidence" value="ECO:0007669"/>
    <property type="project" value="InterPro"/>
</dbReference>
<dbReference type="InterPro" id="IPR005628">
    <property type="entry name" value="GspK"/>
</dbReference>
<comment type="subcellular location">
    <subcellularLocation>
        <location evidence="1">Cell inner membrane</location>
    </subcellularLocation>
</comment>
<dbReference type="InterPro" id="IPR049031">
    <property type="entry name" value="T2SSK_SAM-like_1st"/>
</dbReference>
<evidence type="ECO:0000256" key="7">
    <source>
        <dbReference type="ARBA" id="ARBA00022927"/>
    </source>
</evidence>
<evidence type="ECO:0000256" key="3">
    <source>
        <dbReference type="ARBA" id="ARBA00022448"/>
    </source>
</evidence>
<evidence type="ECO:0000259" key="11">
    <source>
        <dbReference type="Pfam" id="PF21687"/>
    </source>
</evidence>
<evidence type="ECO:0000313" key="12">
    <source>
        <dbReference type="EMBL" id="SFV36970.1"/>
    </source>
</evidence>
<dbReference type="OrthoDB" id="8084719at2"/>
<dbReference type="EMBL" id="FPCH01000003">
    <property type="protein sequence ID" value="SFV36970.1"/>
    <property type="molecule type" value="Genomic_DNA"/>
</dbReference>
<evidence type="ECO:0000256" key="8">
    <source>
        <dbReference type="ARBA" id="ARBA00022989"/>
    </source>
</evidence>
<keyword evidence="8 10" id="KW-1133">Transmembrane helix</keyword>
<keyword evidence="4" id="KW-1003">Cell membrane</keyword>
<keyword evidence="7" id="KW-0653">Protein transport</keyword>
<keyword evidence="5" id="KW-0997">Cell inner membrane</keyword>
<dbReference type="AlphaFoldDB" id="A0A1I7NQV0"/>
<organism evidence="12 13">
    <name type="scientific">Hyphomicrobium facile</name>
    <dbReference type="NCBI Taxonomy" id="51670"/>
    <lineage>
        <taxon>Bacteria</taxon>
        <taxon>Pseudomonadati</taxon>
        <taxon>Pseudomonadota</taxon>
        <taxon>Alphaproteobacteria</taxon>
        <taxon>Hyphomicrobiales</taxon>
        <taxon>Hyphomicrobiaceae</taxon>
        <taxon>Hyphomicrobium</taxon>
    </lineage>
</organism>
<evidence type="ECO:0000256" key="9">
    <source>
        <dbReference type="ARBA" id="ARBA00023136"/>
    </source>
</evidence>
<evidence type="ECO:0000256" key="2">
    <source>
        <dbReference type="ARBA" id="ARBA00007246"/>
    </source>
</evidence>